<dbReference type="Proteomes" id="UP000796880">
    <property type="component" value="Unassembled WGS sequence"/>
</dbReference>
<dbReference type="Gene3D" id="3.60.10.10">
    <property type="entry name" value="Endonuclease/exonuclease/phosphatase"/>
    <property type="match status" value="1"/>
</dbReference>
<accession>A0A8K0H006</accession>
<evidence type="ECO:0000313" key="2">
    <source>
        <dbReference type="Proteomes" id="UP000796880"/>
    </source>
</evidence>
<dbReference type="EMBL" id="VOIH02000007">
    <property type="protein sequence ID" value="KAF3443103.1"/>
    <property type="molecule type" value="Genomic_DNA"/>
</dbReference>
<dbReference type="SUPFAM" id="SSF56219">
    <property type="entry name" value="DNase I-like"/>
    <property type="match status" value="1"/>
</dbReference>
<dbReference type="PANTHER" id="PTHR33710">
    <property type="entry name" value="BNAC02G09200D PROTEIN"/>
    <property type="match status" value="1"/>
</dbReference>
<dbReference type="OrthoDB" id="1935929at2759"/>
<evidence type="ECO:0000313" key="1">
    <source>
        <dbReference type="EMBL" id="KAF3443103.1"/>
    </source>
</evidence>
<organism evidence="1 2">
    <name type="scientific">Rhamnella rubrinervis</name>
    <dbReference type="NCBI Taxonomy" id="2594499"/>
    <lineage>
        <taxon>Eukaryota</taxon>
        <taxon>Viridiplantae</taxon>
        <taxon>Streptophyta</taxon>
        <taxon>Embryophyta</taxon>
        <taxon>Tracheophyta</taxon>
        <taxon>Spermatophyta</taxon>
        <taxon>Magnoliopsida</taxon>
        <taxon>eudicotyledons</taxon>
        <taxon>Gunneridae</taxon>
        <taxon>Pentapetalae</taxon>
        <taxon>rosids</taxon>
        <taxon>fabids</taxon>
        <taxon>Rosales</taxon>
        <taxon>Rhamnaceae</taxon>
        <taxon>rhamnoid group</taxon>
        <taxon>Rhamneae</taxon>
        <taxon>Rhamnella</taxon>
    </lineage>
</organism>
<keyword evidence="2" id="KW-1185">Reference proteome</keyword>
<gene>
    <name evidence="1" type="ORF">FNV43_RR17024</name>
</gene>
<dbReference type="PANTHER" id="PTHR33710:SF62">
    <property type="entry name" value="DUF4283 DOMAIN PROTEIN"/>
    <property type="match status" value="1"/>
</dbReference>
<dbReference type="InterPro" id="IPR036691">
    <property type="entry name" value="Endo/exonu/phosph_ase_sf"/>
</dbReference>
<protein>
    <submittedName>
        <fullName evidence="1">Uncharacterized protein</fullName>
    </submittedName>
</protein>
<dbReference type="AlphaFoldDB" id="A0A8K0H006"/>
<comment type="caution">
    <text evidence="1">The sequence shown here is derived from an EMBL/GenBank/DDBJ whole genome shotgun (WGS) entry which is preliminary data.</text>
</comment>
<sequence length="294" mass="33802">MVCRYSIAGCGLDPPIGYDTRCRLEGRCNFKNPYVVTSASGVIARLYGAWMQAKNKETHHFLSTSENFSRLASESLVIQIVYAIPDILDFTRKEELIEPTLGKAFFIGTVEEYGKDVDEDTMGDLISCNPIIEALNRTLSRQASGANLKDAILQQGRMFLKSFMAKMAAIDLGYCGNRFTWCNNHNGMSHIRERLDRACVDKDWLELHPNYKVTHLVSETSNHCPILLNIEGIEEKFNRPFKYFKAWLIDKSCFRMVKNAWSQESDIGMEMHKTMRRLTSTVKTLKRWNRKFIT</sequence>
<reference evidence="1" key="1">
    <citation type="submission" date="2020-03" db="EMBL/GenBank/DDBJ databases">
        <title>A high-quality chromosome-level genome assembly of a woody plant with both climbing and erect habits, Rhamnella rubrinervis.</title>
        <authorList>
            <person name="Lu Z."/>
            <person name="Yang Y."/>
            <person name="Zhu X."/>
            <person name="Sun Y."/>
        </authorList>
    </citation>
    <scope>NUCLEOTIDE SEQUENCE</scope>
    <source>
        <strain evidence="1">BYM</strain>
        <tissue evidence="1">Leaf</tissue>
    </source>
</reference>
<proteinExistence type="predicted"/>
<name>A0A8K0H006_9ROSA</name>